<evidence type="ECO:0000313" key="2">
    <source>
        <dbReference type="Proteomes" id="UP000052008"/>
    </source>
</evidence>
<evidence type="ECO:0000313" key="1">
    <source>
        <dbReference type="EMBL" id="KPJ52508.1"/>
    </source>
</evidence>
<dbReference type="Proteomes" id="UP000052008">
    <property type="component" value="Unassembled WGS sequence"/>
</dbReference>
<protein>
    <submittedName>
        <fullName evidence="1">Uncharacterized protein</fullName>
    </submittedName>
</protein>
<reference evidence="1 2" key="1">
    <citation type="journal article" date="2015" name="Microbiome">
        <title>Genomic resolution of linkages in carbon, nitrogen, and sulfur cycling among widespread estuary sediment bacteria.</title>
        <authorList>
            <person name="Baker B.J."/>
            <person name="Lazar C.S."/>
            <person name="Teske A.P."/>
            <person name="Dick G.J."/>
        </authorList>
    </citation>
    <scope>NUCLEOTIDE SEQUENCE [LARGE SCALE GENOMIC DNA]</scope>
    <source>
        <strain evidence="1">DG_24</strain>
    </source>
</reference>
<sequence>MVSGGAAGATAAVAGAAAVIAQAIKASGVIVRVDARDFVSILSRNKEPLVVVAQGRWPNRGYQYLTSYKGLAFFTKCKEPLQLPGVAELITARSIWIPG</sequence>
<gene>
    <name evidence="1" type="ORF">AMJ39_07660</name>
</gene>
<comment type="caution">
    <text evidence="1">The sequence shown here is derived from an EMBL/GenBank/DDBJ whole genome shotgun (WGS) entry which is preliminary data.</text>
</comment>
<name>A0A0S7WSF1_UNCT6</name>
<proteinExistence type="predicted"/>
<dbReference type="AlphaFoldDB" id="A0A0S7WSF1"/>
<dbReference type="EMBL" id="LIZS01000055">
    <property type="protein sequence ID" value="KPJ52508.1"/>
    <property type="molecule type" value="Genomic_DNA"/>
</dbReference>
<organism evidence="1 2">
    <name type="scientific">candidate division TA06 bacterium DG_24</name>
    <dbReference type="NCBI Taxonomy" id="1703770"/>
    <lineage>
        <taxon>Bacteria</taxon>
        <taxon>Bacteria division TA06</taxon>
    </lineage>
</organism>
<accession>A0A0S7WSF1</accession>